<feature type="compositionally biased region" description="Basic and acidic residues" evidence="6">
    <location>
        <begin position="763"/>
        <end position="802"/>
    </location>
</feature>
<accession>A0A484FIK5</accession>
<dbReference type="PANTHER" id="PTHR47178:SF5">
    <property type="entry name" value="FAD-BINDING DOMAIN-CONTAINING PROTEIN"/>
    <property type="match status" value="1"/>
</dbReference>
<dbReference type="PANTHER" id="PTHR47178">
    <property type="entry name" value="MONOOXYGENASE, FAD-BINDING"/>
    <property type="match status" value="1"/>
</dbReference>
<proteinExistence type="predicted"/>
<evidence type="ECO:0000256" key="5">
    <source>
        <dbReference type="ARBA" id="ARBA00023033"/>
    </source>
</evidence>
<organism evidence="9 10">
    <name type="scientific">Colletotrichum orbiculare (strain 104-T / ATCC 96160 / CBS 514.97 / LARS 414 / MAFF 240422)</name>
    <name type="common">Cucumber anthracnose fungus</name>
    <name type="synonym">Colletotrichum lagenarium</name>
    <dbReference type="NCBI Taxonomy" id="1213857"/>
    <lineage>
        <taxon>Eukaryota</taxon>
        <taxon>Fungi</taxon>
        <taxon>Dikarya</taxon>
        <taxon>Ascomycota</taxon>
        <taxon>Pezizomycotina</taxon>
        <taxon>Sordariomycetes</taxon>
        <taxon>Hypocreomycetidae</taxon>
        <taxon>Glomerellales</taxon>
        <taxon>Glomerellaceae</taxon>
        <taxon>Colletotrichum</taxon>
        <taxon>Colletotrichum orbiculare species complex</taxon>
    </lineage>
</organism>
<dbReference type="InterPro" id="IPR002938">
    <property type="entry name" value="FAD-bd"/>
</dbReference>
<feature type="compositionally biased region" description="Pro residues" evidence="6">
    <location>
        <begin position="702"/>
        <end position="730"/>
    </location>
</feature>
<evidence type="ECO:0000256" key="3">
    <source>
        <dbReference type="ARBA" id="ARBA00022827"/>
    </source>
</evidence>
<dbReference type="Proteomes" id="UP000014480">
    <property type="component" value="Unassembled WGS sequence"/>
</dbReference>
<feature type="compositionally biased region" description="Low complexity" evidence="6">
    <location>
        <begin position="438"/>
        <end position="448"/>
    </location>
</feature>
<evidence type="ECO:0000256" key="4">
    <source>
        <dbReference type="ARBA" id="ARBA00023002"/>
    </source>
</evidence>
<feature type="domain" description="FAD-binding" evidence="7">
    <location>
        <begin position="350"/>
        <end position="383"/>
    </location>
</feature>
<sequence>MPSTPRLPIIIVGGGLGGLSLAQGLRRAHPAIPFRIFERDASPSFRAQGYRIRISPEGGAALRDLVPERLWRTFEASCAPVLPGFGRLDAMSSTPAQWTQTPPPANAKTLHSRPAAGKSYNADRAVLRNILLDGLEDRTSFGKRFESYTITADGTVQVAFSDGSRETESLLVGADGIRSAVRKQLMPGFTVLDTEGRAVYGKTFLTPEVRKAIAPELLKGLTLVGEASESPMKLFCDVMQFKEAGLTAEMRRELGVPADYIYWVLSFRKDVVSHLRRGLLTLDGGQSASLAKALTASWHPSIRALIGNQDEFSASTLLFHTTAVDSFTAEWKRLAKGGSSSGSEGRATTLLGDAAHPMSPVGGVGANSAFQDAVDLLNALKEACCDSLEPQNLMDRLAGLLLNDAMQDPPPEGRRMFRAEMALVHSVYVCDCSIPTMSKSTKSTKSDSGNGDDAASVGTHESSYEHPLARKGYDIGPAARLEIGDVFEFLWADSHEFEWEWKCLGYTRFIVLRHSDTFPHYVVCVPISTPTKNDFQKPGIDSSQQGYVFDENDRTPPFDKLPFSPVGMQLRPGKFRVKENSRANYADILEVDHDAQVMAVGDVARYFDRVRRNVNKAVMRNVLKRALEQYRQGKLVGKKGAKLEASVVNGGAAADDDELEDGSDGEPTSAPEVVLRNEDFVVPEPKRVEAKRTEPLVSADGGPPPPPPPAPPLPPMDSSTMPPPPPPLPPQHQQQQQQMPPPPSSSRHNNNNNDDAVSIRSSRHGDDAASIRSHASRERRSSRRESMPPKELPRRISDHVDGAARPYRQRIDLPRSRSQRQPNEHESMYDVATARAD</sequence>
<feature type="compositionally biased region" description="Basic and acidic residues" evidence="6">
    <location>
        <begin position="675"/>
        <end position="694"/>
    </location>
</feature>
<dbReference type="SUPFAM" id="SSF51905">
    <property type="entry name" value="FAD/NAD(P)-binding domain"/>
    <property type="match status" value="1"/>
</dbReference>
<keyword evidence="4" id="KW-0560">Oxidoreductase</keyword>
<feature type="region of interest" description="Disordered" evidence="6">
    <location>
        <begin position="653"/>
        <end position="837"/>
    </location>
</feature>
<comment type="caution">
    <text evidence="9">The sequence shown here is derived from an EMBL/GenBank/DDBJ whole genome shotgun (WGS) entry which is preliminary data.</text>
</comment>
<evidence type="ECO:0000256" key="2">
    <source>
        <dbReference type="ARBA" id="ARBA00022630"/>
    </source>
</evidence>
<keyword evidence="5 9" id="KW-0503">Monooxygenase</keyword>
<dbReference type="OrthoDB" id="5224381at2759"/>
<feature type="region of interest" description="Disordered" evidence="6">
    <location>
        <begin position="94"/>
        <end position="114"/>
    </location>
</feature>
<feature type="compositionally biased region" description="Acidic residues" evidence="6">
    <location>
        <begin position="654"/>
        <end position="664"/>
    </location>
</feature>
<keyword evidence="2" id="KW-0285">Flavoprotein</keyword>
<dbReference type="EMBL" id="AMCV02000028">
    <property type="protein sequence ID" value="TDZ17556.1"/>
    <property type="molecule type" value="Genomic_DNA"/>
</dbReference>
<dbReference type="AlphaFoldDB" id="A0A484FIK5"/>
<dbReference type="Pfam" id="PF20233">
    <property type="entry name" value="DUF6590"/>
    <property type="match status" value="1"/>
</dbReference>
<dbReference type="Pfam" id="PF01494">
    <property type="entry name" value="FAD_binding_3"/>
    <property type="match status" value="1"/>
</dbReference>
<dbReference type="InterPro" id="IPR046497">
    <property type="entry name" value="DUF6590"/>
</dbReference>
<dbReference type="GO" id="GO:0004497">
    <property type="term" value="F:monooxygenase activity"/>
    <property type="evidence" value="ECO:0007669"/>
    <property type="project" value="UniProtKB-KW"/>
</dbReference>
<evidence type="ECO:0000256" key="1">
    <source>
        <dbReference type="ARBA" id="ARBA00001974"/>
    </source>
</evidence>
<keyword evidence="3" id="KW-0274">FAD</keyword>
<gene>
    <name evidence="9" type="ORF">Cob_v009479</name>
</gene>
<dbReference type="PRINTS" id="PR00420">
    <property type="entry name" value="RNGMNOXGNASE"/>
</dbReference>
<dbReference type="InterPro" id="IPR036188">
    <property type="entry name" value="FAD/NAD-bd_sf"/>
</dbReference>
<feature type="region of interest" description="Disordered" evidence="6">
    <location>
        <begin position="438"/>
        <end position="463"/>
    </location>
</feature>
<reference evidence="10" key="2">
    <citation type="journal article" date="2019" name="Mol. Plant Microbe Interact.">
        <title>Genome sequence resources for four phytopathogenic fungi from the Colletotrichum orbiculare species complex.</title>
        <authorList>
            <person name="Gan P."/>
            <person name="Tsushima A."/>
            <person name="Narusaka M."/>
            <person name="Narusaka Y."/>
            <person name="Takano Y."/>
            <person name="Kubo Y."/>
            <person name="Shirasu K."/>
        </authorList>
    </citation>
    <scope>GENOME REANNOTATION</scope>
    <source>
        <strain evidence="10">104-T / ATCC 96160 / CBS 514.97 / LARS 414 / MAFF 240422</strain>
    </source>
</reference>
<keyword evidence="10" id="KW-1185">Reference proteome</keyword>
<protein>
    <submittedName>
        <fullName evidence="9">FAD-dependent monooxygenase</fullName>
    </submittedName>
</protein>
<name>A0A484FIK5_COLOR</name>
<comment type="cofactor">
    <cofactor evidence="1">
        <name>FAD</name>
        <dbReference type="ChEBI" id="CHEBI:57692"/>
    </cofactor>
</comment>
<evidence type="ECO:0000313" key="10">
    <source>
        <dbReference type="Proteomes" id="UP000014480"/>
    </source>
</evidence>
<evidence type="ECO:0000313" key="9">
    <source>
        <dbReference type="EMBL" id="TDZ17556.1"/>
    </source>
</evidence>
<reference evidence="10" key="1">
    <citation type="journal article" date="2013" name="New Phytol.">
        <title>Comparative genomic and transcriptomic analyses reveal the hemibiotrophic stage shift of Colletotrichum fungi.</title>
        <authorList>
            <person name="Gan P."/>
            <person name="Ikeda K."/>
            <person name="Irieda H."/>
            <person name="Narusaka M."/>
            <person name="O'Connell R.J."/>
            <person name="Narusaka Y."/>
            <person name="Takano Y."/>
            <person name="Kubo Y."/>
            <person name="Shirasu K."/>
        </authorList>
    </citation>
    <scope>NUCLEOTIDE SEQUENCE [LARGE SCALE GENOMIC DNA]</scope>
    <source>
        <strain evidence="10">104-T / ATCC 96160 / CBS 514.97 / LARS 414 / MAFF 240422</strain>
    </source>
</reference>
<dbReference type="GO" id="GO:0071949">
    <property type="term" value="F:FAD binding"/>
    <property type="evidence" value="ECO:0007669"/>
    <property type="project" value="InterPro"/>
</dbReference>
<feature type="domain" description="DUF6590" evidence="8">
    <location>
        <begin position="483"/>
        <end position="605"/>
    </location>
</feature>
<evidence type="ECO:0000259" key="8">
    <source>
        <dbReference type="Pfam" id="PF20233"/>
    </source>
</evidence>
<evidence type="ECO:0000256" key="6">
    <source>
        <dbReference type="SAM" id="MobiDB-lite"/>
    </source>
</evidence>
<evidence type="ECO:0000259" key="7">
    <source>
        <dbReference type="Pfam" id="PF01494"/>
    </source>
</evidence>
<dbReference type="Gene3D" id="3.50.50.60">
    <property type="entry name" value="FAD/NAD(P)-binding domain"/>
    <property type="match status" value="1"/>
</dbReference>
<dbReference type="STRING" id="1213857.A0A484FIK5"/>